<dbReference type="OrthoDB" id="9934797at2759"/>
<keyword evidence="2" id="KW-1185">Reference proteome</keyword>
<dbReference type="AlphaFoldDB" id="A0A401T432"/>
<sequence length="113" mass="13397">MTNILSYDLLYFPAGSAAYRLNFTEVFEVPRASTAPHHDRENVLQMDAQPEERVEIRIGRKLQQIGDQFHSSYMERRNRNENRVDQPLWWRLLFLLFTLIFDPEENAEAAGQR</sequence>
<dbReference type="EMBL" id="BEZZ01000990">
    <property type="protein sequence ID" value="GCC37388.1"/>
    <property type="molecule type" value="Genomic_DNA"/>
</dbReference>
<comment type="caution">
    <text evidence="1">The sequence shown here is derived from an EMBL/GenBank/DDBJ whole genome shotgun (WGS) entry which is preliminary data.</text>
</comment>
<evidence type="ECO:0000313" key="1">
    <source>
        <dbReference type="EMBL" id="GCC37388.1"/>
    </source>
</evidence>
<dbReference type="InterPro" id="IPR028192">
    <property type="entry name" value="BMF"/>
</dbReference>
<dbReference type="STRING" id="137246.A0A401T432"/>
<name>A0A401T432_CHIPU</name>
<proteinExistence type="predicted"/>
<organism evidence="1 2">
    <name type="scientific">Chiloscyllium punctatum</name>
    <name type="common">Brownbanded bambooshark</name>
    <name type="synonym">Hemiscyllium punctatum</name>
    <dbReference type="NCBI Taxonomy" id="137246"/>
    <lineage>
        <taxon>Eukaryota</taxon>
        <taxon>Metazoa</taxon>
        <taxon>Chordata</taxon>
        <taxon>Craniata</taxon>
        <taxon>Vertebrata</taxon>
        <taxon>Chondrichthyes</taxon>
        <taxon>Elasmobranchii</taxon>
        <taxon>Galeomorphii</taxon>
        <taxon>Galeoidea</taxon>
        <taxon>Orectolobiformes</taxon>
        <taxon>Hemiscylliidae</taxon>
        <taxon>Chiloscyllium</taxon>
    </lineage>
</organism>
<dbReference type="PANTHER" id="PTHR32014">
    <property type="entry name" value="BCL-2-MODIFYING FACTOR"/>
    <property type="match status" value="1"/>
</dbReference>
<accession>A0A401T432</accession>
<gene>
    <name evidence="1" type="ORF">chiPu_0015892</name>
</gene>
<dbReference type="Proteomes" id="UP000287033">
    <property type="component" value="Unassembled WGS sequence"/>
</dbReference>
<dbReference type="GO" id="GO:0043065">
    <property type="term" value="P:positive regulation of apoptotic process"/>
    <property type="evidence" value="ECO:0007669"/>
    <property type="project" value="TreeGrafter"/>
</dbReference>
<protein>
    <submittedName>
        <fullName evidence="1">Uncharacterized protein</fullName>
    </submittedName>
</protein>
<dbReference type="Pfam" id="PF15185">
    <property type="entry name" value="BMF"/>
    <property type="match status" value="1"/>
</dbReference>
<dbReference type="GO" id="GO:0016459">
    <property type="term" value="C:myosin complex"/>
    <property type="evidence" value="ECO:0007669"/>
    <property type="project" value="TreeGrafter"/>
</dbReference>
<dbReference type="GO" id="GO:0010507">
    <property type="term" value="P:negative regulation of autophagy"/>
    <property type="evidence" value="ECO:0007669"/>
    <property type="project" value="TreeGrafter"/>
</dbReference>
<evidence type="ECO:0000313" key="2">
    <source>
        <dbReference type="Proteomes" id="UP000287033"/>
    </source>
</evidence>
<reference evidence="1 2" key="1">
    <citation type="journal article" date="2018" name="Nat. Ecol. Evol.">
        <title>Shark genomes provide insights into elasmobranch evolution and the origin of vertebrates.</title>
        <authorList>
            <person name="Hara Y"/>
            <person name="Yamaguchi K"/>
            <person name="Onimaru K"/>
            <person name="Kadota M"/>
            <person name="Koyanagi M"/>
            <person name="Keeley SD"/>
            <person name="Tatsumi K"/>
            <person name="Tanaka K"/>
            <person name="Motone F"/>
            <person name="Kageyama Y"/>
            <person name="Nozu R"/>
            <person name="Adachi N"/>
            <person name="Nishimura O"/>
            <person name="Nakagawa R"/>
            <person name="Tanegashima C"/>
            <person name="Kiyatake I"/>
            <person name="Matsumoto R"/>
            <person name="Murakumo K"/>
            <person name="Nishida K"/>
            <person name="Terakita A"/>
            <person name="Kuratani S"/>
            <person name="Sato K"/>
            <person name="Hyodo S Kuraku.S."/>
        </authorList>
    </citation>
    <scope>NUCLEOTIDE SEQUENCE [LARGE SCALE GENOMIC DNA]</scope>
</reference>
<dbReference type="GO" id="GO:0006915">
    <property type="term" value="P:apoptotic process"/>
    <property type="evidence" value="ECO:0007669"/>
    <property type="project" value="InterPro"/>
</dbReference>
<dbReference type="PANTHER" id="PTHR32014:SF2">
    <property type="entry name" value="BCL-2-MODIFYING FACTOR"/>
    <property type="match status" value="1"/>
</dbReference>